<evidence type="ECO:0000313" key="3">
    <source>
        <dbReference type="RefSeq" id="XP_019054523.1"/>
    </source>
</evidence>
<protein>
    <submittedName>
        <fullName evidence="3">Uncharacterized protein LOC109115211</fullName>
    </submittedName>
</protein>
<evidence type="ECO:0000313" key="2">
    <source>
        <dbReference type="Proteomes" id="UP000189703"/>
    </source>
</evidence>
<evidence type="ECO:0000256" key="1">
    <source>
        <dbReference type="SAM" id="MobiDB-lite"/>
    </source>
</evidence>
<organism evidence="2 3">
    <name type="scientific">Nelumbo nucifera</name>
    <name type="common">Sacred lotus</name>
    <dbReference type="NCBI Taxonomy" id="4432"/>
    <lineage>
        <taxon>Eukaryota</taxon>
        <taxon>Viridiplantae</taxon>
        <taxon>Streptophyta</taxon>
        <taxon>Embryophyta</taxon>
        <taxon>Tracheophyta</taxon>
        <taxon>Spermatophyta</taxon>
        <taxon>Magnoliopsida</taxon>
        <taxon>Proteales</taxon>
        <taxon>Nelumbonaceae</taxon>
        <taxon>Nelumbo</taxon>
    </lineage>
</organism>
<feature type="compositionally biased region" description="Low complexity" evidence="1">
    <location>
        <begin position="62"/>
        <end position="71"/>
    </location>
</feature>
<dbReference type="AlphaFoldDB" id="A0A1U8Q6U3"/>
<accession>A0A1U8Q6U3</accession>
<gene>
    <name evidence="3" type="primary">LOC109115211</name>
</gene>
<dbReference type="Proteomes" id="UP000189703">
    <property type="component" value="Unplaced"/>
</dbReference>
<keyword evidence="2" id="KW-1185">Reference proteome</keyword>
<dbReference type="KEGG" id="nnu:109115211"/>
<dbReference type="RefSeq" id="XP_019054523.1">
    <property type="nucleotide sequence ID" value="XM_019198978.1"/>
</dbReference>
<name>A0A1U8Q6U3_NELNU</name>
<dbReference type="GeneID" id="109115211"/>
<proteinExistence type="predicted"/>
<feature type="region of interest" description="Disordered" evidence="1">
    <location>
        <begin position="1"/>
        <end position="74"/>
    </location>
</feature>
<sequence>MSAVSKNDGPLKLKSALGLDRPNTVLNGPEPIVPSLKSARGDLKRHVIEGTSQVDGKQGLPSSTSSSSSRSNDPVQVNSLLQWLPSKKLVQLSPDHCNPRCVKCSEIDNLELEILTDDEECSDSDVEETLSLGSIDLQNLKDIFEEESLNTELLFPEEVLDQCGLGIKEQVFKVNPNSGEENFSPLELVLHKVKMNLEALAKVRQNSPHLIKEPTPLNRPMQVIRPEECE</sequence>
<feature type="compositionally biased region" description="Basic and acidic residues" evidence="1">
    <location>
        <begin position="39"/>
        <end position="48"/>
    </location>
</feature>
<reference evidence="3" key="1">
    <citation type="submission" date="2025-08" db="UniProtKB">
        <authorList>
            <consortium name="RefSeq"/>
        </authorList>
    </citation>
    <scope>IDENTIFICATION</scope>
</reference>